<sequence>MDKKKDFTSKMDEMIPAMNFISSSSIEQKEEQNTVINNNTTSKKYLSSEEIKSINVPEGFRVNPILIEKKSKKIALAIYPSLHKKLKEIASKKNISVNDYICKAISIALEEEKI</sequence>
<dbReference type="Proteomes" id="UP000005963">
    <property type="component" value="Unassembled WGS sequence"/>
</dbReference>
<dbReference type="EMBL" id="ADMB01000108">
    <property type="protein sequence ID" value="EHR31910.1"/>
    <property type="molecule type" value="Genomic_DNA"/>
</dbReference>
<dbReference type="InterPro" id="IPR008651">
    <property type="entry name" value="Uncharacterised_HicB"/>
</dbReference>
<keyword evidence="2" id="KW-1185">Reference proteome</keyword>
<proteinExistence type="predicted"/>
<dbReference type="Pfam" id="PF05534">
    <property type="entry name" value="HicB"/>
    <property type="match status" value="1"/>
</dbReference>
<dbReference type="RefSeq" id="WP_008540207.1">
    <property type="nucleotide sequence ID" value="NZ_JH601095.1"/>
</dbReference>
<dbReference type="GeneID" id="62779931"/>
<protein>
    <recommendedName>
        <fullName evidence="3">HicB-like antitoxin of toxin-antitoxin system domain-containing protein</fullName>
    </recommendedName>
</protein>
<evidence type="ECO:0000313" key="2">
    <source>
        <dbReference type="Proteomes" id="UP000005963"/>
    </source>
</evidence>
<dbReference type="InterPro" id="IPR010985">
    <property type="entry name" value="Ribbon_hlx_hlx"/>
</dbReference>
<gene>
    <name evidence="1" type="ORF">HMPREF9454_02473</name>
</gene>
<comment type="caution">
    <text evidence="1">The sequence shown here is derived from an EMBL/GenBank/DDBJ whole genome shotgun (WGS) entry which is preliminary data.</text>
</comment>
<evidence type="ECO:0008006" key="3">
    <source>
        <dbReference type="Google" id="ProtNLM"/>
    </source>
</evidence>
<name>A0ABP2NGM4_9FIRM</name>
<dbReference type="SUPFAM" id="SSF47598">
    <property type="entry name" value="Ribbon-helix-helix"/>
    <property type="match status" value="1"/>
</dbReference>
<evidence type="ECO:0000313" key="1">
    <source>
        <dbReference type="EMBL" id="EHR31910.1"/>
    </source>
</evidence>
<organism evidence="1 2">
    <name type="scientific">Megamonas funiformis YIT 11815</name>
    <dbReference type="NCBI Taxonomy" id="742816"/>
    <lineage>
        <taxon>Bacteria</taxon>
        <taxon>Bacillati</taxon>
        <taxon>Bacillota</taxon>
        <taxon>Negativicutes</taxon>
        <taxon>Selenomonadales</taxon>
        <taxon>Selenomonadaceae</taxon>
        <taxon>Megamonas</taxon>
    </lineage>
</organism>
<accession>A0ABP2NGM4</accession>
<reference evidence="1 2" key="1">
    <citation type="submission" date="2012-01" db="EMBL/GenBank/DDBJ databases">
        <title>The Genome Sequence of Megamonas funiformis YIT 11815.</title>
        <authorList>
            <consortium name="The Broad Institute Genome Sequencing Platform"/>
            <person name="Earl A."/>
            <person name="Ward D."/>
            <person name="Feldgarden M."/>
            <person name="Gevers D."/>
            <person name="Morotomi M."/>
            <person name="Young S.K."/>
            <person name="Zeng Q."/>
            <person name="Gargeya S."/>
            <person name="Fitzgerald M."/>
            <person name="Haas B."/>
            <person name="Abouelleil A."/>
            <person name="Alvarado L."/>
            <person name="Arachchi H.M."/>
            <person name="Berlin A."/>
            <person name="Chapman S.B."/>
            <person name="Gearin G."/>
            <person name="Goldberg J."/>
            <person name="Griggs A."/>
            <person name="Gujja S."/>
            <person name="Hansen M."/>
            <person name="Heiman D."/>
            <person name="Howarth C."/>
            <person name="Larimer J."/>
            <person name="Lui A."/>
            <person name="MacDonald P.J.P."/>
            <person name="McCowen C."/>
            <person name="Montmayeur A."/>
            <person name="Murphy C."/>
            <person name="Neiman D."/>
            <person name="Pearson M."/>
            <person name="Priest M."/>
            <person name="Roberts A."/>
            <person name="Saif S."/>
            <person name="Shea T."/>
            <person name="Sisk P."/>
            <person name="Stolte C."/>
            <person name="Sykes S."/>
            <person name="Wortman J."/>
            <person name="Nusbaum C."/>
            <person name="Birren B."/>
        </authorList>
    </citation>
    <scope>NUCLEOTIDE SEQUENCE [LARGE SCALE GENOMIC DNA]</scope>
    <source>
        <strain evidence="1 2">YIT 11815</strain>
    </source>
</reference>